<gene>
    <name evidence="2" type="ORF">CCACVL1_13608</name>
</gene>
<name>A0A1R3IAJ1_COCAP</name>
<evidence type="ECO:0000313" key="3">
    <source>
        <dbReference type="Proteomes" id="UP000188268"/>
    </source>
</evidence>
<dbReference type="EMBL" id="AWWV01010384">
    <property type="protein sequence ID" value="OMO79521.1"/>
    <property type="molecule type" value="Genomic_DNA"/>
</dbReference>
<reference evidence="2 3" key="1">
    <citation type="submission" date="2013-09" db="EMBL/GenBank/DDBJ databases">
        <title>Corchorus capsularis genome sequencing.</title>
        <authorList>
            <person name="Alam M."/>
            <person name="Haque M.S."/>
            <person name="Islam M.S."/>
            <person name="Emdad E.M."/>
            <person name="Islam M.M."/>
            <person name="Ahmed B."/>
            <person name="Halim A."/>
            <person name="Hossen Q.M.M."/>
            <person name="Hossain M.Z."/>
            <person name="Ahmed R."/>
            <person name="Khan M.M."/>
            <person name="Islam R."/>
            <person name="Rashid M.M."/>
            <person name="Khan S.A."/>
            <person name="Rahman M.S."/>
            <person name="Alam M."/>
        </authorList>
    </citation>
    <scope>NUCLEOTIDE SEQUENCE [LARGE SCALE GENOMIC DNA]</scope>
    <source>
        <strain evidence="3">cv. CVL-1</strain>
        <tissue evidence="2">Whole seedling</tissue>
    </source>
</reference>
<proteinExistence type="predicted"/>
<feature type="region of interest" description="Disordered" evidence="1">
    <location>
        <begin position="1"/>
        <end position="21"/>
    </location>
</feature>
<organism evidence="2 3">
    <name type="scientific">Corchorus capsularis</name>
    <name type="common">Jute</name>
    <dbReference type="NCBI Taxonomy" id="210143"/>
    <lineage>
        <taxon>Eukaryota</taxon>
        <taxon>Viridiplantae</taxon>
        <taxon>Streptophyta</taxon>
        <taxon>Embryophyta</taxon>
        <taxon>Tracheophyta</taxon>
        <taxon>Spermatophyta</taxon>
        <taxon>Magnoliopsida</taxon>
        <taxon>eudicotyledons</taxon>
        <taxon>Gunneridae</taxon>
        <taxon>Pentapetalae</taxon>
        <taxon>rosids</taxon>
        <taxon>malvids</taxon>
        <taxon>Malvales</taxon>
        <taxon>Malvaceae</taxon>
        <taxon>Grewioideae</taxon>
        <taxon>Apeibeae</taxon>
        <taxon>Corchorus</taxon>
    </lineage>
</organism>
<dbReference type="AlphaFoldDB" id="A0A1R3IAJ1"/>
<evidence type="ECO:0000313" key="2">
    <source>
        <dbReference type="EMBL" id="OMO79521.1"/>
    </source>
</evidence>
<keyword evidence="3" id="KW-1185">Reference proteome</keyword>
<protein>
    <submittedName>
        <fullName evidence="2">Uncharacterized protein</fullName>
    </submittedName>
</protein>
<sequence>MASYRESPTKDGHYMSIVSTV</sequence>
<evidence type="ECO:0000256" key="1">
    <source>
        <dbReference type="SAM" id="MobiDB-lite"/>
    </source>
</evidence>
<accession>A0A1R3IAJ1</accession>
<comment type="caution">
    <text evidence="2">The sequence shown here is derived from an EMBL/GenBank/DDBJ whole genome shotgun (WGS) entry which is preliminary data.</text>
</comment>
<dbReference type="Gramene" id="OMO79521">
    <property type="protein sequence ID" value="OMO79521"/>
    <property type="gene ID" value="CCACVL1_13608"/>
</dbReference>
<dbReference type="Proteomes" id="UP000188268">
    <property type="component" value="Unassembled WGS sequence"/>
</dbReference>